<gene>
    <name evidence="3" type="primary">LOC443656</name>
</gene>
<evidence type="ECO:0000256" key="1">
    <source>
        <dbReference type="SAM" id="MobiDB-lite"/>
    </source>
</evidence>
<organism evidence="3">
    <name type="scientific">Xenopus laevis</name>
    <name type="common">African clawed frog</name>
    <dbReference type="NCBI Taxonomy" id="8355"/>
    <lineage>
        <taxon>Eukaryota</taxon>
        <taxon>Metazoa</taxon>
        <taxon>Chordata</taxon>
        <taxon>Craniata</taxon>
        <taxon>Vertebrata</taxon>
        <taxon>Euteleostomi</taxon>
        <taxon>Amphibia</taxon>
        <taxon>Batrachia</taxon>
        <taxon>Anura</taxon>
        <taxon>Pipoidea</taxon>
        <taxon>Pipidae</taxon>
        <taxon>Xenopodinae</taxon>
        <taxon>Xenopus</taxon>
        <taxon>Xenopus</taxon>
    </lineage>
</organism>
<feature type="region of interest" description="Disordered" evidence="1">
    <location>
        <begin position="326"/>
        <end position="360"/>
    </location>
</feature>
<dbReference type="GO" id="GO:0035091">
    <property type="term" value="F:phosphatidylinositol binding"/>
    <property type="evidence" value="ECO:0007669"/>
    <property type="project" value="InterPro"/>
</dbReference>
<accession>Q6GNJ0</accession>
<dbReference type="SUPFAM" id="SSF64268">
    <property type="entry name" value="PX domain"/>
    <property type="match status" value="1"/>
</dbReference>
<sequence length="390" mass="43920">RNTTMAAAVVTSRPIQNAHTALDLWVPEYQEIRGKMMTGHVEYQIVVVTTLPAFKSAKHKPGDVVQFVVSKKYSEIEEFYHKLCAGYPHASLPPFPRKVLFVGEADIRERRAAFNDIVKAIAKDRQLAACPQLLDFLGSNSTDFVDLKWEKCHVNQSEEGDFFKQEDPSEEALLHLPARSQNRQNLPRTEDNEEEEEEEEEEEVDLDPLGILKAKTKKTKKPTKPKVEDLNLKPSSRLALFDEIDPDAGLFEPRKNPSSTTKKPFTGANEIKLFEEQDLGGTVQLGDSLLMQSAFKAKDVFKPSTNEDLDELLRVEEGFEKLLSLEPKSKKKGKPPVPAKPSFTKVSGDSEELPVPPEKREANIEAMDELDILRYITENEQAPSESGSLF</sequence>
<dbReference type="PROSITE" id="PS50195">
    <property type="entry name" value="PX"/>
    <property type="match status" value="1"/>
</dbReference>
<dbReference type="Gene3D" id="3.30.1520.10">
    <property type="entry name" value="Phox-like domain"/>
    <property type="match status" value="1"/>
</dbReference>
<dbReference type="PANTHER" id="PTHR14431">
    <property type="entry name" value="HCLS1-BINDING PROTEIN 3"/>
    <property type="match status" value="1"/>
</dbReference>
<dbReference type="InterPro" id="IPR039701">
    <property type="entry name" value="HS1BP3"/>
</dbReference>
<dbReference type="IntAct" id="Q6GNJ0">
    <property type="interactions" value="1"/>
</dbReference>
<feature type="region of interest" description="Disordered" evidence="1">
    <location>
        <begin position="247"/>
        <end position="267"/>
    </location>
</feature>
<feature type="non-terminal residue" evidence="3">
    <location>
        <position position="1"/>
    </location>
</feature>
<dbReference type="EMBL" id="BC073520">
    <property type="protein sequence ID" value="AAH73520.1"/>
    <property type="molecule type" value="mRNA"/>
</dbReference>
<feature type="domain" description="PX" evidence="2">
    <location>
        <begin position="21"/>
        <end position="144"/>
    </location>
</feature>
<feature type="compositionally biased region" description="Basic residues" evidence="1">
    <location>
        <begin position="214"/>
        <end position="224"/>
    </location>
</feature>
<reference evidence="3" key="1">
    <citation type="submission" date="2004-06" db="EMBL/GenBank/DDBJ databases">
        <authorList>
            <consortium name="NIH - Xenopus Gene Collection (XGC) project"/>
        </authorList>
    </citation>
    <scope>NUCLEOTIDE SEQUENCE [LARGE SCALE MRNA]</scope>
    <source>
        <tissue evidence="3">Embryo</tissue>
    </source>
</reference>
<dbReference type="PANTHER" id="PTHR14431:SF1">
    <property type="entry name" value="HCLS1-BINDING PROTEIN 3"/>
    <property type="match status" value="1"/>
</dbReference>
<dbReference type="AlphaFoldDB" id="Q6GNJ0"/>
<dbReference type="InterPro" id="IPR037901">
    <property type="entry name" value="HS1BP3_PX"/>
</dbReference>
<evidence type="ECO:0000313" key="3">
    <source>
        <dbReference type="EMBL" id="AAH73520.1"/>
    </source>
</evidence>
<protein>
    <submittedName>
        <fullName evidence="3">LOC443656 protein</fullName>
    </submittedName>
</protein>
<name>Q6GNJ0_XENLA</name>
<dbReference type="CDD" id="cd06868">
    <property type="entry name" value="PX_HS1BP3"/>
    <property type="match status" value="1"/>
</dbReference>
<proteinExistence type="evidence at transcript level"/>
<feature type="region of interest" description="Disordered" evidence="1">
    <location>
        <begin position="175"/>
        <end position="229"/>
    </location>
</feature>
<feature type="compositionally biased region" description="Acidic residues" evidence="1">
    <location>
        <begin position="191"/>
        <end position="206"/>
    </location>
</feature>
<dbReference type="InterPro" id="IPR036871">
    <property type="entry name" value="PX_dom_sf"/>
</dbReference>
<dbReference type="InterPro" id="IPR001683">
    <property type="entry name" value="PX_dom"/>
</dbReference>
<evidence type="ECO:0000259" key="2">
    <source>
        <dbReference type="PROSITE" id="PS50195"/>
    </source>
</evidence>
<dbReference type="SMART" id="SM00312">
    <property type="entry name" value="PX"/>
    <property type="match status" value="1"/>
</dbReference>
<dbReference type="Pfam" id="PF00787">
    <property type="entry name" value="PX"/>
    <property type="match status" value="1"/>
</dbReference>